<dbReference type="InterPro" id="IPR037626">
    <property type="entry name" value="NUP37"/>
</dbReference>
<evidence type="ECO:0000313" key="2">
    <source>
        <dbReference type="EMBL" id="ODQ62655.1"/>
    </source>
</evidence>
<organism evidence="2 3">
    <name type="scientific">Wickerhamomyces anomalus (strain ATCC 58044 / CBS 1984 / NCYC 433 / NRRL Y-366-8)</name>
    <name type="common">Yeast</name>
    <name type="synonym">Hansenula anomala</name>
    <dbReference type="NCBI Taxonomy" id="683960"/>
    <lineage>
        <taxon>Eukaryota</taxon>
        <taxon>Fungi</taxon>
        <taxon>Dikarya</taxon>
        <taxon>Ascomycota</taxon>
        <taxon>Saccharomycotina</taxon>
        <taxon>Saccharomycetes</taxon>
        <taxon>Phaffomycetales</taxon>
        <taxon>Wickerhamomycetaceae</taxon>
        <taxon>Wickerhamomyces</taxon>
    </lineage>
</organism>
<dbReference type="EMBL" id="KV454208">
    <property type="protein sequence ID" value="ODQ62655.1"/>
    <property type="molecule type" value="Genomic_DNA"/>
</dbReference>
<evidence type="ECO:0000313" key="3">
    <source>
        <dbReference type="Proteomes" id="UP000094112"/>
    </source>
</evidence>
<accession>A0A1E3PB63</accession>
<gene>
    <name evidence="2" type="ORF">WICANDRAFT_66891</name>
</gene>
<keyword evidence="1" id="KW-0853">WD repeat</keyword>
<sequence>MTQSDEQVLEKPVLLIPNVYDEGFKPENDAYTLIYDLPVSVTSVDWSGNLLAYGHENGVSVLTPIPKDTQISKNLPSSLQQEWVFQVTNIPLHSLVTHIKFTSKYLVACHDDNTITLINHLDESKVRLGVEGTQTHTGEINSVDISDNGTIVSAADDKTVIVWEREESRVFYLDNIATLVKFWTDKDGDKIIVVENGNTVKVLDYKKNQWLYTIYPLSYSANAQPSINDVLIHNDRVIVVGNGWWKEYDTEVLNNGAGYTLPNGESQLAGWLLNSKYISSKSKPLIGGISNDRSSFYDLAANSNQVHQFKLQIPSIEVPAGSINHDGVVLFASGSKLILVKPFDSYEVVQYS</sequence>
<dbReference type="Gene3D" id="2.130.10.10">
    <property type="entry name" value="YVTN repeat-like/Quinoprotein amine dehydrogenase"/>
    <property type="match status" value="1"/>
</dbReference>
<proteinExistence type="predicted"/>
<dbReference type="InterPro" id="IPR001680">
    <property type="entry name" value="WD40_rpt"/>
</dbReference>
<dbReference type="PROSITE" id="PS50294">
    <property type="entry name" value="WD_REPEATS_REGION"/>
    <property type="match status" value="1"/>
</dbReference>
<dbReference type="SUPFAM" id="SSF50978">
    <property type="entry name" value="WD40 repeat-like"/>
    <property type="match status" value="1"/>
</dbReference>
<dbReference type="GeneID" id="30201308"/>
<protein>
    <submittedName>
        <fullName evidence="2">Uncharacterized protein</fullName>
    </submittedName>
</protein>
<dbReference type="Pfam" id="PF00400">
    <property type="entry name" value="WD40"/>
    <property type="match status" value="1"/>
</dbReference>
<dbReference type="Proteomes" id="UP000094112">
    <property type="component" value="Unassembled WGS sequence"/>
</dbReference>
<dbReference type="RefSeq" id="XP_019041862.1">
    <property type="nucleotide sequence ID" value="XM_019184062.1"/>
</dbReference>
<feature type="repeat" description="WD" evidence="1">
    <location>
        <begin position="133"/>
        <end position="173"/>
    </location>
</feature>
<dbReference type="PROSITE" id="PS50082">
    <property type="entry name" value="WD_REPEATS_2"/>
    <property type="match status" value="1"/>
</dbReference>
<dbReference type="PANTHER" id="PTHR22806">
    <property type="entry name" value="NUCLEOPORIN NUP37 P37 -RELATED"/>
    <property type="match status" value="1"/>
</dbReference>
<keyword evidence="3" id="KW-1185">Reference proteome</keyword>
<dbReference type="SMART" id="SM00320">
    <property type="entry name" value="WD40"/>
    <property type="match status" value="2"/>
</dbReference>
<name>A0A1E3PB63_WICAA</name>
<dbReference type="AlphaFoldDB" id="A0A1E3PB63"/>
<evidence type="ECO:0000256" key="1">
    <source>
        <dbReference type="PROSITE-ProRule" id="PRU00221"/>
    </source>
</evidence>
<dbReference type="InterPro" id="IPR036322">
    <property type="entry name" value="WD40_repeat_dom_sf"/>
</dbReference>
<reference evidence="2 3" key="1">
    <citation type="journal article" date="2016" name="Proc. Natl. Acad. Sci. U.S.A.">
        <title>Comparative genomics of biotechnologically important yeasts.</title>
        <authorList>
            <person name="Riley R."/>
            <person name="Haridas S."/>
            <person name="Wolfe K.H."/>
            <person name="Lopes M.R."/>
            <person name="Hittinger C.T."/>
            <person name="Goeker M."/>
            <person name="Salamov A.A."/>
            <person name="Wisecaver J.H."/>
            <person name="Long T.M."/>
            <person name="Calvey C.H."/>
            <person name="Aerts A.L."/>
            <person name="Barry K.W."/>
            <person name="Choi C."/>
            <person name="Clum A."/>
            <person name="Coughlan A.Y."/>
            <person name="Deshpande S."/>
            <person name="Douglass A.P."/>
            <person name="Hanson S.J."/>
            <person name="Klenk H.-P."/>
            <person name="LaButti K.M."/>
            <person name="Lapidus A."/>
            <person name="Lindquist E.A."/>
            <person name="Lipzen A.M."/>
            <person name="Meier-Kolthoff J.P."/>
            <person name="Ohm R.A."/>
            <person name="Otillar R.P."/>
            <person name="Pangilinan J.L."/>
            <person name="Peng Y."/>
            <person name="Rokas A."/>
            <person name="Rosa C.A."/>
            <person name="Scheuner C."/>
            <person name="Sibirny A.A."/>
            <person name="Slot J.C."/>
            <person name="Stielow J.B."/>
            <person name="Sun H."/>
            <person name="Kurtzman C.P."/>
            <person name="Blackwell M."/>
            <person name="Grigoriev I.V."/>
            <person name="Jeffries T.W."/>
        </authorList>
    </citation>
    <scope>NUCLEOTIDE SEQUENCE [LARGE SCALE GENOMIC DNA]</scope>
    <source>
        <strain evidence="3">ATCC 58044 / CBS 1984 / NCYC 433 / NRRL Y-366-8</strain>
    </source>
</reference>
<dbReference type="OrthoDB" id="4079856at2759"/>
<dbReference type="PANTHER" id="PTHR22806:SF0">
    <property type="entry name" value="NUCLEOPORIN NUP37"/>
    <property type="match status" value="1"/>
</dbReference>
<dbReference type="GO" id="GO:0031080">
    <property type="term" value="C:nuclear pore outer ring"/>
    <property type="evidence" value="ECO:0007669"/>
    <property type="project" value="InterPro"/>
</dbReference>
<dbReference type="InterPro" id="IPR015943">
    <property type="entry name" value="WD40/YVTN_repeat-like_dom_sf"/>
</dbReference>